<sequence length="225" mass="23690">MKSFVSLACTMVLTATSMMSSAHAGAVLGFASGNNCSGNQEGTDEIRSCLYGGFIHQNYGDTAGVDVQYQDTTFGWERSLSWWGTGYGGANGVLWSGESDTNSSARIILKAIAGHSISLEGLGLASYLDGVGTWLQVHELDSNVNLMDEAVSVNITTGTQVDFNSLSSSKGWVIEWKNSSYDIGLSQLTFNVADAPSQAVPEPASLALVGLGLAAAAFGRRRQKS</sequence>
<feature type="chain" id="PRO_5046742383" evidence="1">
    <location>
        <begin position="25"/>
        <end position="225"/>
    </location>
</feature>
<feature type="signal peptide" evidence="1">
    <location>
        <begin position="1"/>
        <end position="24"/>
    </location>
</feature>
<evidence type="ECO:0000256" key="1">
    <source>
        <dbReference type="SAM" id="SignalP"/>
    </source>
</evidence>
<dbReference type="NCBIfam" id="TIGR02595">
    <property type="entry name" value="PEP_CTERM"/>
    <property type="match status" value="1"/>
</dbReference>
<keyword evidence="4" id="KW-1185">Reference proteome</keyword>
<gene>
    <name evidence="3" type="ORF">LNV07_23690</name>
</gene>
<evidence type="ECO:0000313" key="3">
    <source>
        <dbReference type="EMBL" id="MCV2371102.1"/>
    </source>
</evidence>
<dbReference type="RefSeq" id="WP_263573681.1">
    <property type="nucleotide sequence ID" value="NZ_JAJIRN010000012.1"/>
</dbReference>
<feature type="domain" description="Ice-binding protein C-terminal" evidence="2">
    <location>
        <begin position="199"/>
        <end position="222"/>
    </location>
</feature>
<proteinExistence type="predicted"/>
<evidence type="ECO:0000259" key="2">
    <source>
        <dbReference type="Pfam" id="PF07589"/>
    </source>
</evidence>
<reference evidence="3 4" key="1">
    <citation type="submission" date="2021-11" db="EMBL/GenBank/DDBJ databases">
        <authorList>
            <person name="Liang Q."/>
            <person name="Mou H."/>
            <person name="Liu Z."/>
        </authorList>
    </citation>
    <scope>NUCLEOTIDE SEQUENCE [LARGE SCALE GENOMIC DNA]</scope>
    <source>
        <strain evidence="3 4">CHU3</strain>
    </source>
</reference>
<keyword evidence="1" id="KW-0732">Signal</keyword>
<comment type="caution">
    <text evidence="3">The sequence shown here is derived from an EMBL/GenBank/DDBJ whole genome shotgun (WGS) entry which is preliminary data.</text>
</comment>
<name>A0ABT2YM10_9BURK</name>
<evidence type="ECO:0000313" key="4">
    <source>
        <dbReference type="Proteomes" id="UP001209701"/>
    </source>
</evidence>
<dbReference type="Proteomes" id="UP001209701">
    <property type="component" value="Unassembled WGS sequence"/>
</dbReference>
<protein>
    <submittedName>
        <fullName evidence="3">PEP-CTERM sorting domain-containing protein</fullName>
    </submittedName>
</protein>
<dbReference type="Pfam" id="PF07589">
    <property type="entry name" value="PEP-CTERM"/>
    <property type="match status" value="1"/>
</dbReference>
<dbReference type="InterPro" id="IPR013424">
    <property type="entry name" value="Ice-binding_C"/>
</dbReference>
<organism evidence="3 4">
    <name type="scientific">Roseateles oligotrophus</name>
    <dbReference type="NCBI Taxonomy" id="1769250"/>
    <lineage>
        <taxon>Bacteria</taxon>
        <taxon>Pseudomonadati</taxon>
        <taxon>Pseudomonadota</taxon>
        <taxon>Betaproteobacteria</taxon>
        <taxon>Burkholderiales</taxon>
        <taxon>Sphaerotilaceae</taxon>
        <taxon>Roseateles</taxon>
    </lineage>
</organism>
<accession>A0ABT2YM10</accession>
<dbReference type="EMBL" id="JAJIRN010000012">
    <property type="protein sequence ID" value="MCV2371102.1"/>
    <property type="molecule type" value="Genomic_DNA"/>
</dbReference>